<keyword evidence="3" id="KW-1185">Reference proteome</keyword>
<dbReference type="AlphaFoldDB" id="A0A2I2KXX1"/>
<feature type="transmembrane region" description="Helical" evidence="1">
    <location>
        <begin position="126"/>
        <end position="145"/>
    </location>
</feature>
<keyword evidence="1" id="KW-0812">Transmembrane</keyword>
<accession>A0A2I2KXX1</accession>
<keyword evidence="1" id="KW-1133">Transmembrane helix</keyword>
<feature type="transmembrane region" description="Helical" evidence="1">
    <location>
        <begin position="165"/>
        <end position="188"/>
    </location>
</feature>
<feature type="transmembrane region" description="Helical" evidence="1">
    <location>
        <begin position="42"/>
        <end position="62"/>
    </location>
</feature>
<proteinExistence type="predicted"/>
<protein>
    <submittedName>
        <fullName evidence="2">Uncharacterized protein</fullName>
    </submittedName>
</protein>
<feature type="transmembrane region" description="Helical" evidence="1">
    <location>
        <begin position="208"/>
        <end position="226"/>
    </location>
</feature>
<sequence length="245" mass="25559">MRRARQAEPRFGEWLAQEALLPRFMLGSCWQVLRPAAGQVRYAIAGLLMLLGACPALVYAFGAAHPVGALRAVAGLAAITYLAIVGLAVRRTASVNLWCLRLPAGAALGMVALISLDDGWAARHGWAWLYASAALVGLALGYLLLEAVGHGVAGTVTLVRRVAWVAVLGWTHAVAIAAITLAAVVPAVAPGIDETINGPTAASAAQTLTLAAAVSLAAGVLLQVLWDDRPATYPLTHLPWKGRTR</sequence>
<dbReference type="EMBL" id="FZMO01000418">
    <property type="protein sequence ID" value="SNQ50506.1"/>
    <property type="molecule type" value="Genomic_DNA"/>
</dbReference>
<feature type="transmembrane region" description="Helical" evidence="1">
    <location>
        <begin position="95"/>
        <end position="114"/>
    </location>
</feature>
<organism evidence="2 3">
    <name type="scientific">Frankia canadensis</name>
    <dbReference type="NCBI Taxonomy" id="1836972"/>
    <lineage>
        <taxon>Bacteria</taxon>
        <taxon>Bacillati</taxon>
        <taxon>Actinomycetota</taxon>
        <taxon>Actinomycetes</taxon>
        <taxon>Frankiales</taxon>
        <taxon>Frankiaceae</taxon>
        <taxon>Frankia</taxon>
    </lineage>
</organism>
<reference evidence="2 3" key="1">
    <citation type="submission" date="2017-06" db="EMBL/GenBank/DDBJ databases">
        <authorList>
            <person name="Kim H.J."/>
            <person name="Triplett B.A."/>
        </authorList>
    </citation>
    <scope>NUCLEOTIDE SEQUENCE [LARGE SCALE GENOMIC DNA]</scope>
    <source>
        <strain evidence="2">FRACA_ARgP5</strain>
    </source>
</reference>
<evidence type="ECO:0000313" key="2">
    <source>
        <dbReference type="EMBL" id="SNQ50506.1"/>
    </source>
</evidence>
<name>A0A2I2KXX1_9ACTN</name>
<feature type="transmembrane region" description="Helical" evidence="1">
    <location>
        <begin position="68"/>
        <end position="88"/>
    </location>
</feature>
<evidence type="ECO:0000256" key="1">
    <source>
        <dbReference type="SAM" id="Phobius"/>
    </source>
</evidence>
<evidence type="ECO:0000313" key="3">
    <source>
        <dbReference type="Proteomes" id="UP000234331"/>
    </source>
</evidence>
<keyword evidence="1" id="KW-0472">Membrane</keyword>
<dbReference type="Proteomes" id="UP000234331">
    <property type="component" value="Unassembled WGS sequence"/>
</dbReference>
<gene>
    <name evidence="2" type="ORF">FRACA_4750002</name>
</gene>